<dbReference type="EMBL" id="BIFQ01000002">
    <property type="protein sequence ID" value="GCE09035.1"/>
    <property type="molecule type" value="Genomic_DNA"/>
</dbReference>
<dbReference type="AlphaFoldDB" id="A0A401ZQ88"/>
<sequence length="72" mass="7847">MILAVKQRASLLSMMHQVKLLLQPNFLIVGMPSKMLLLQGVLCAETEGSEGHATEKHGGPIENANRAGFRHP</sequence>
<comment type="caution">
    <text evidence="2">The sequence shown here is derived from an EMBL/GenBank/DDBJ whole genome shotgun (WGS) entry which is preliminary data.</text>
</comment>
<evidence type="ECO:0000256" key="1">
    <source>
        <dbReference type="SAM" id="MobiDB-lite"/>
    </source>
</evidence>
<evidence type="ECO:0000313" key="2">
    <source>
        <dbReference type="EMBL" id="GCE09035.1"/>
    </source>
</evidence>
<feature type="compositionally biased region" description="Basic and acidic residues" evidence="1">
    <location>
        <begin position="49"/>
        <end position="59"/>
    </location>
</feature>
<proteinExistence type="predicted"/>
<evidence type="ECO:0000313" key="3">
    <source>
        <dbReference type="Proteomes" id="UP000287224"/>
    </source>
</evidence>
<gene>
    <name evidence="2" type="ORF">KDAU_63640</name>
</gene>
<reference evidence="3" key="1">
    <citation type="submission" date="2018-12" db="EMBL/GenBank/DDBJ databases">
        <title>Tengunoibacter tsumagoiensis gen. nov., sp. nov., Dictyobacter kobayashii sp. nov., D. alpinus sp. nov., and D. joshuensis sp. nov. and description of Dictyobacteraceae fam. nov. within the order Ktedonobacterales isolated from Tengu-no-mugimeshi.</title>
        <authorList>
            <person name="Wang C.M."/>
            <person name="Zheng Y."/>
            <person name="Sakai Y."/>
            <person name="Toyoda A."/>
            <person name="Minakuchi Y."/>
            <person name="Abe K."/>
            <person name="Yokota A."/>
            <person name="Yabe S."/>
        </authorList>
    </citation>
    <scope>NUCLEOTIDE SEQUENCE [LARGE SCALE GENOMIC DNA]</scope>
    <source>
        <strain evidence="3">S-27</strain>
    </source>
</reference>
<dbReference type="Proteomes" id="UP000287224">
    <property type="component" value="Unassembled WGS sequence"/>
</dbReference>
<protein>
    <submittedName>
        <fullName evidence="2">Uncharacterized protein</fullName>
    </submittedName>
</protein>
<organism evidence="2 3">
    <name type="scientific">Dictyobacter aurantiacus</name>
    <dbReference type="NCBI Taxonomy" id="1936993"/>
    <lineage>
        <taxon>Bacteria</taxon>
        <taxon>Bacillati</taxon>
        <taxon>Chloroflexota</taxon>
        <taxon>Ktedonobacteria</taxon>
        <taxon>Ktedonobacterales</taxon>
        <taxon>Dictyobacteraceae</taxon>
        <taxon>Dictyobacter</taxon>
    </lineage>
</organism>
<name>A0A401ZQ88_9CHLR</name>
<accession>A0A401ZQ88</accession>
<keyword evidence="3" id="KW-1185">Reference proteome</keyword>
<feature type="region of interest" description="Disordered" evidence="1">
    <location>
        <begin position="49"/>
        <end position="72"/>
    </location>
</feature>